<organism evidence="1 2">
    <name type="scientific">Ligilactobacillus equi DSM 15833 = JCM 10991</name>
    <dbReference type="NCBI Taxonomy" id="1423740"/>
    <lineage>
        <taxon>Bacteria</taxon>
        <taxon>Bacillati</taxon>
        <taxon>Bacillota</taxon>
        <taxon>Bacilli</taxon>
        <taxon>Lactobacillales</taxon>
        <taxon>Lactobacillaceae</taxon>
        <taxon>Ligilactobacillus</taxon>
    </lineage>
</organism>
<name>A0A0R1T683_9LACO</name>
<dbReference type="GO" id="GO:0008684">
    <property type="term" value="F:2-oxopent-4-enoate hydratase activity"/>
    <property type="evidence" value="ECO:0007669"/>
    <property type="project" value="TreeGrafter"/>
</dbReference>
<accession>A0A0R1T683</accession>
<dbReference type="GO" id="GO:0005737">
    <property type="term" value="C:cytoplasm"/>
    <property type="evidence" value="ECO:0007669"/>
    <property type="project" value="TreeGrafter"/>
</dbReference>
<protein>
    <submittedName>
        <fullName evidence="1">2-oxo-hept-3-ene-1,7-dioate hydratase</fullName>
    </submittedName>
</protein>
<dbReference type="AlphaFoldDB" id="A0A0R1T683"/>
<dbReference type="STRING" id="1423740.FC36_GL001826"/>
<dbReference type="InterPro" id="IPR050772">
    <property type="entry name" value="Hydratase-Decarb/MhpD_sf"/>
</dbReference>
<evidence type="ECO:0000313" key="2">
    <source>
        <dbReference type="Proteomes" id="UP000051048"/>
    </source>
</evidence>
<reference evidence="1 2" key="1">
    <citation type="journal article" date="2015" name="Genome Announc.">
        <title>Expanding the biotechnology potential of lactobacilli through comparative genomics of 213 strains and associated genera.</title>
        <authorList>
            <person name="Sun Z."/>
            <person name="Harris H.M."/>
            <person name="McCann A."/>
            <person name="Guo C."/>
            <person name="Argimon S."/>
            <person name="Zhang W."/>
            <person name="Yang X."/>
            <person name="Jeffery I.B."/>
            <person name="Cooney J.C."/>
            <person name="Kagawa T.F."/>
            <person name="Liu W."/>
            <person name="Song Y."/>
            <person name="Salvetti E."/>
            <person name="Wrobel A."/>
            <person name="Rasinkangas P."/>
            <person name="Parkhill J."/>
            <person name="Rea M.C."/>
            <person name="O'Sullivan O."/>
            <person name="Ritari J."/>
            <person name="Douillard F.P."/>
            <person name="Paul Ross R."/>
            <person name="Yang R."/>
            <person name="Briner A.E."/>
            <person name="Felis G.E."/>
            <person name="de Vos W.M."/>
            <person name="Barrangou R."/>
            <person name="Klaenhammer T.R."/>
            <person name="Caufield P.W."/>
            <person name="Cui Y."/>
            <person name="Zhang H."/>
            <person name="O'Toole P.W."/>
        </authorList>
    </citation>
    <scope>NUCLEOTIDE SEQUENCE [LARGE SCALE GENOMIC DNA]</scope>
    <source>
        <strain evidence="1 2">DSM 15833</strain>
    </source>
</reference>
<comment type="caution">
    <text evidence="1">The sequence shown here is derived from an EMBL/GenBank/DDBJ whole genome shotgun (WGS) entry which is preliminary data.</text>
</comment>
<dbReference type="EMBL" id="AZFH01000192">
    <property type="protein sequence ID" value="KRL76833.1"/>
    <property type="molecule type" value="Genomic_DNA"/>
</dbReference>
<dbReference type="InterPro" id="IPR036663">
    <property type="entry name" value="Fumarylacetoacetase_C_sf"/>
</dbReference>
<dbReference type="SUPFAM" id="SSF56529">
    <property type="entry name" value="FAH"/>
    <property type="match status" value="1"/>
</dbReference>
<dbReference type="PATRIC" id="fig|1423740.3.peg.1968"/>
<evidence type="ECO:0000313" key="1">
    <source>
        <dbReference type="EMBL" id="KRL76833.1"/>
    </source>
</evidence>
<dbReference type="PANTHER" id="PTHR30143:SF0">
    <property type="entry name" value="2-KETO-4-PENTENOATE HYDRATASE"/>
    <property type="match status" value="1"/>
</dbReference>
<gene>
    <name evidence="1" type="ORF">FC36_GL001826</name>
</gene>
<dbReference type="PANTHER" id="PTHR30143">
    <property type="entry name" value="ACID HYDRATASE"/>
    <property type="match status" value="1"/>
</dbReference>
<sequence>MEEFIMTNQLTAKQEAFAQALYRAYQEVDALKESDWQEVVSDDQSAYQVQARVMELKGEPVGGYKVSLTSEQTQKMFESDCPLYGAQVADRFLMAPATVSLQNLNEPLVEVELAFRAKEDLDASASLEDLFTKTTVAGAVEVPDARFVNWFPDLSKYMVMSDCAVGGLVVYGFERDTQEVFADVADVAKVQADLFFNDEKVGGGQASEVLGNPLKALKWLVDTLDAQGKGGLKKGQVVSSGTFLLPPALKAGKWEARFDRGFGDVTVKVTK</sequence>
<dbReference type="Gene3D" id="3.90.850.10">
    <property type="entry name" value="Fumarylacetoacetase-like, C-terminal domain"/>
    <property type="match status" value="1"/>
</dbReference>
<proteinExistence type="predicted"/>
<dbReference type="Proteomes" id="UP000051048">
    <property type="component" value="Unassembled WGS sequence"/>
</dbReference>